<accession>A0A7R9LDZ3</accession>
<evidence type="ECO:0000313" key="10">
    <source>
        <dbReference type="EMBL" id="CAD7639920.1"/>
    </source>
</evidence>
<dbReference type="PRINTS" id="PR00047">
    <property type="entry name" value="STROIDFINGER"/>
</dbReference>
<evidence type="ECO:0000256" key="7">
    <source>
        <dbReference type="ARBA" id="ARBA00023170"/>
    </source>
</evidence>
<dbReference type="SMART" id="SM00399">
    <property type="entry name" value="ZnF_C4"/>
    <property type="match status" value="1"/>
</dbReference>
<evidence type="ECO:0000256" key="8">
    <source>
        <dbReference type="ARBA" id="ARBA00023242"/>
    </source>
</evidence>
<dbReference type="SUPFAM" id="SSF48508">
    <property type="entry name" value="Nuclear receptor ligand-binding domain"/>
    <property type="match status" value="1"/>
</dbReference>
<dbReference type="GO" id="GO:0008270">
    <property type="term" value="F:zinc ion binding"/>
    <property type="evidence" value="ECO:0007669"/>
    <property type="project" value="UniProtKB-KW"/>
</dbReference>
<organism evidence="10">
    <name type="scientific">Oppiella nova</name>
    <dbReference type="NCBI Taxonomy" id="334625"/>
    <lineage>
        <taxon>Eukaryota</taxon>
        <taxon>Metazoa</taxon>
        <taxon>Ecdysozoa</taxon>
        <taxon>Arthropoda</taxon>
        <taxon>Chelicerata</taxon>
        <taxon>Arachnida</taxon>
        <taxon>Acari</taxon>
        <taxon>Acariformes</taxon>
        <taxon>Sarcoptiformes</taxon>
        <taxon>Oribatida</taxon>
        <taxon>Brachypylina</taxon>
        <taxon>Oppioidea</taxon>
        <taxon>Oppiidae</taxon>
        <taxon>Oppiella</taxon>
    </lineage>
</organism>
<evidence type="ECO:0000256" key="4">
    <source>
        <dbReference type="ARBA" id="ARBA00023015"/>
    </source>
</evidence>
<evidence type="ECO:0000313" key="11">
    <source>
        <dbReference type="Proteomes" id="UP000728032"/>
    </source>
</evidence>
<dbReference type="EMBL" id="OC915329">
    <property type="protein sequence ID" value="CAD7639920.1"/>
    <property type="molecule type" value="Genomic_DNA"/>
</dbReference>
<keyword evidence="4" id="KW-0805">Transcription regulation</keyword>
<evidence type="ECO:0000256" key="2">
    <source>
        <dbReference type="ARBA" id="ARBA00022771"/>
    </source>
</evidence>
<evidence type="ECO:0000256" key="6">
    <source>
        <dbReference type="ARBA" id="ARBA00023163"/>
    </source>
</evidence>
<dbReference type="AlphaFoldDB" id="A0A7R9LDZ3"/>
<evidence type="ECO:0000256" key="3">
    <source>
        <dbReference type="ARBA" id="ARBA00022833"/>
    </source>
</evidence>
<reference evidence="10" key="1">
    <citation type="submission" date="2020-11" db="EMBL/GenBank/DDBJ databases">
        <authorList>
            <person name="Tran Van P."/>
        </authorList>
    </citation>
    <scope>NUCLEOTIDE SEQUENCE</scope>
</reference>
<dbReference type="GO" id="GO:0045944">
    <property type="term" value="P:positive regulation of transcription by RNA polymerase II"/>
    <property type="evidence" value="ECO:0007669"/>
    <property type="project" value="TreeGrafter"/>
</dbReference>
<dbReference type="GO" id="GO:0000122">
    <property type="term" value="P:negative regulation of transcription by RNA polymerase II"/>
    <property type="evidence" value="ECO:0007669"/>
    <property type="project" value="TreeGrafter"/>
</dbReference>
<keyword evidence="6" id="KW-0804">Transcription</keyword>
<evidence type="ECO:0000256" key="5">
    <source>
        <dbReference type="ARBA" id="ARBA00023125"/>
    </source>
</evidence>
<dbReference type="GO" id="GO:0030154">
    <property type="term" value="P:cell differentiation"/>
    <property type="evidence" value="ECO:0007669"/>
    <property type="project" value="TreeGrafter"/>
</dbReference>
<dbReference type="InterPro" id="IPR035500">
    <property type="entry name" value="NHR-like_dom_sf"/>
</dbReference>
<dbReference type="PANTHER" id="PTHR24082">
    <property type="entry name" value="NUCLEAR HORMONE RECEPTOR"/>
    <property type="match status" value="1"/>
</dbReference>
<keyword evidence="7" id="KW-0675">Receptor</keyword>
<gene>
    <name evidence="10" type="ORF">ONB1V03_LOCUS2285</name>
</gene>
<keyword evidence="3" id="KW-0862">Zinc</keyword>
<evidence type="ECO:0000259" key="9">
    <source>
        <dbReference type="PROSITE" id="PS51030"/>
    </source>
</evidence>
<sequence length="155" mass="18007">MSDLANYEIKCVVCGDRAIGENYGAYTCHSCKSFFRRQVTTNKTISITHMDSTISGERALSIIPVHRPLMDYKNQLNELEGYRLSELLTATTLTAIVLFNPNRLNLINRDVIKLQQHTYVYLLRRLYHLHVLSLELMETDRKVLLPYPLMREIFA</sequence>
<dbReference type="Pfam" id="PF00105">
    <property type="entry name" value="zf-C4"/>
    <property type="match status" value="1"/>
</dbReference>
<dbReference type="InterPro" id="IPR013088">
    <property type="entry name" value="Znf_NHR/GATA"/>
</dbReference>
<protein>
    <recommendedName>
        <fullName evidence="9">Nuclear receptor domain-containing protein</fullName>
    </recommendedName>
</protein>
<dbReference type="SUPFAM" id="SSF57716">
    <property type="entry name" value="Glucocorticoid receptor-like (DNA-binding domain)"/>
    <property type="match status" value="1"/>
</dbReference>
<keyword evidence="2" id="KW-0863">Zinc-finger</keyword>
<dbReference type="PANTHER" id="PTHR24082:SF507">
    <property type="entry name" value="BILE ACID RECEPTOR-RELATED"/>
    <property type="match status" value="1"/>
</dbReference>
<dbReference type="GO" id="GO:0000978">
    <property type="term" value="F:RNA polymerase II cis-regulatory region sequence-specific DNA binding"/>
    <property type="evidence" value="ECO:0007669"/>
    <property type="project" value="TreeGrafter"/>
</dbReference>
<dbReference type="Gene3D" id="3.30.50.10">
    <property type="entry name" value="Erythroid Transcription Factor GATA-1, subunit A"/>
    <property type="match status" value="1"/>
</dbReference>
<name>A0A7R9LDZ3_9ACAR</name>
<dbReference type="EMBL" id="CAJPVJ010000504">
    <property type="protein sequence ID" value="CAG2162693.1"/>
    <property type="molecule type" value="Genomic_DNA"/>
</dbReference>
<keyword evidence="8" id="KW-0539">Nucleus</keyword>
<proteinExistence type="predicted"/>
<dbReference type="Proteomes" id="UP000728032">
    <property type="component" value="Unassembled WGS sequence"/>
</dbReference>
<dbReference type="InterPro" id="IPR001628">
    <property type="entry name" value="Znf_hrmn_rcpt"/>
</dbReference>
<keyword evidence="11" id="KW-1185">Reference proteome</keyword>
<dbReference type="InterPro" id="IPR050234">
    <property type="entry name" value="Nuclear_hormone_rcpt_NR1"/>
</dbReference>
<evidence type="ECO:0000256" key="1">
    <source>
        <dbReference type="ARBA" id="ARBA00022723"/>
    </source>
</evidence>
<dbReference type="PROSITE" id="PS51030">
    <property type="entry name" value="NUCLEAR_REC_DBD_2"/>
    <property type="match status" value="1"/>
</dbReference>
<keyword evidence="1" id="KW-0479">Metal-binding</keyword>
<keyword evidence="5" id="KW-0238">DNA-binding</keyword>
<dbReference type="GO" id="GO:0004879">
    <property type="term" value="F:nuclear receptor activity"/>
    <property type="evidence" value="ECO:0007669"/>
    <property type="project" value="TreeGrafter"/>
</dbReference>
<dbReference type="PROSITE" id="PS00031">
    <property type="entry name" value="NUCLEAR_REC_DBD_1"/>
    <property type="match status" value="1"/>
</dbReference>
<feature type="domain" description="Nuclear receptor" evidence="9">
    <location>
        <begin position="8"/>
        <end position="43"/>
    </location>
</feature>